<evidence type="ECO:0000256" key="5">
    <source>
        <dbReference type="ARBA" id="ARBA00023002"/>
    </source>
</evidence>
<dbReference type="EMBL" id="JACHEJ010000005">
    <property type="protein sequence ID" value="MBB6180402.1"/>
    <property type="molecule type" value="Genomic_DNA"/>
</dbReference>
<comment type="caution">
    <text evidence="10">The sequence shown here is derived from an EMBL/GenBank/DDBJ whole genome shotgun (WGS) entry which is preliminary data.</text>
</comment>
<dbReference type="InterPro" id="IPR037069">
    <property type="entry name" value="AcylCoA_DH/ox_N_sf"/>
</dbReference>
<reference evidence="10 11" key="1">
    <citation type="submission" date="2020-08" db="EMBL/GenBank/DDBJ databases">
        <title>Genomic Encyclopedia of Type Strains, Phase IV (KMG-IV): sequencing the most valuable type-strain genomes for metagenomic binning, comparative biology and taxonomic classification.</title>
        <authorList>
            <person name="Goeker M."/>
        </authorList>
    </citation>
    <scope>NUCLEOTIDE SEQUENCE [LARGE SCALE GENOMIC DNA]</scope>
    <source>
        <strain evidence="10 11">DSM 102134</strain>
    </source>
</reference>
<dbReference type="SUPFAM" id="SSF47203">
    <property type="entry name" value="Acyl-CoA dehydrogenase C-terminal domain-like"/>
    <property type="match status" value="1"/>
</dbReference>
<protein>
    <submittedName>
        <fullName evidence="10">Acyl-CoA dehydrogenase</fullName>
        <ecNumber evidence="10">1.3.8.7</ecNumber>
    </submittedName>
</protein>
<dbReference type="Pfam" id="PF00441">
    <property type="entry name" value="Acyl-CoA_dh_1"/>
    <property type="match status" value="1"/>
</dbReference>
<evidence type="ECO:0000259" key="7">
    <source>
        <dbReference type="Pfam" id="PF00441"/>
    </source>
</evidence>
<feature type="domain" description="Acyl-CoA dehydrogenase/oxidase N-terminal" evidence="9">
    <location>
        <begin position="22"/>
        <end position="130"/>
    </location>
</feature>
<dbReference type="PANTHER" id="PTHR43884">
    <property type="entry name" value="ACYL-COA DEHYDROGENASE"/>
    <property type="match status" value="1"/>
</dbReference>
<dbReference type="InterPro" id="IPR009075">
    <property type="entry name" value="AcylCo_DH/oxidase_C"/>
</dbReference>
<dbReference type="InterPro" id="IPR036250">
    <property type="entry name" value="AcylCo_DH-like_C"/>
</dbReference>
<evidence type="ECO:0000256" key="1">
    <source>
        <dbReference type="ARBA" id="ARBA00001974"/>
    </source>
</evidence>
<comment type="similarity">
    <text evidence="2 6">Belongs to the acyl-CoA dehydrogenase family.</text>
</comment>
<evidence type="ECO:0000259" key="9">
    <source>
        <dbReference type="Pfam" id="PF02771"/>
    </source>
</evidence>
<dbReference type="InterPro" id="IPR006091">
    <property type="entry name" value="Acyl-CoA_Oxase/DH_mid-dom"/>
</dbReference>
<feature type="domain" description="Acyl-CoA dehydrogenase/oxidase C-terminal" evidence="7">
    <location>
        <begin position="239"/>
        <end position="389"/>
    </location>
</feature>
<dbReference type="Pfam" id="PF02771">
    <property type="entry name" value="Acyl-CoA_dh_N"/>
    <property type="match status" value="1"/>
</dbReference>
<dbReference type="Gene3D" id="1.20.140.10">
    <property type="entry name" value="Butyryl-CoA Dehydrogenase, subunit A, domain 3"/>
    <property type="match status" value="1"/>
</dbReference>
<dbReference type="Gene3D" id="2.40.110.10">
    <property type="entry name" value="Butyryl-CoA Dehydrogenase, subunit A, domain 2"/>
    <property type="match status" value="1"/>
</dbReference>
<dbReference type="Pfam" id="PF02770">
    <property type="entry name" value="Acyl-CoA_dh_M"/>
    <property type="match status" value="1"/>
</dbReference>
<dbReference type="InterPro" id="IPR046373">
    <property type="entry name" value="Acyl-CoA_Oxase/DH_mid-dom_sf"/>
</dbReference>
<feature type="domain" description="Acyl-CoA oxidase/dehydrogenase middle" evidence="8">
    <location>
        <begin position="134"/>
        <end position="227"/>
    </location>
</feature>
<dbReference type="Gene3D" id="1.10.540.10">
    <property type="entry name" value="Acyl-CoA dehydrogenase/oxidase, N-terminal domain"/>
    <property type="match status" value="1"/>
</dbReference>
<dbReference type="EC" id="1.3.8.7" evidence="10"/>
<dbReference type="AlphaFoldDB" id="A0A7W9YXV1"/>
<dbReference type="GO" id="GO:0050660">
    <property type="term" value="F:flavin adenine dinucleotide binding"/>
    <property type="evidence" value="ECO:0007669"/>
    <property type="project" value="InterPro"/>
</dbReference>
<evidence type="ECO:0000256" key="2">
    <source>
        <dbReference type="ARBA" id="ARBA00009347"/>
    </source>
</evidence>
<keyword evidence="5 6" id="KW-0560">Oxidoreductase</keyword>
<dbReference type="PROSITE" id="PS00072">
    <property type="entry name" value="ACYL_COA_DH_1"/>
    <property type="match status" value="1"/>
</dbReference>
<name>A0A7W9YXV1_9HYPH</name>
<evidence type="ECO:0000256" key="6">
    <source>
        <dbReference type="RuleBase" id="RU362125"/>
    </source>
</evidence>
<dbReference type="Proteomes" id="UP000535501">
    <property type="component" value="Unassembled WGS sequence"/>
</dbReference>
<evidence type="ECO:0000256" key="3">
    <source>
        <dbReference type="ARBA" id="ARBA00022630"/>
    </source>
</evidence>
<evidence type="ECO:0000313" key="10">
    <source>
        <dbReference type="EMBL" id="MBB6180402.1"/>
    </source>
</evidence>
<keyword evidence="3 6" id="KW-0285">Flavoprotein</keyword>
<dbReference type="SUPFAM" id="SSF56645">
    <property type="entry name" value="Acyl-CoA dehydrogenase NM domain-like"/>
    <property type="match status" value="1"/>
</dbReference>
<evidence type="ECO:0000259" key="8">
    <source>
        <dbReference type="Pfam" id="PF02770"/>
    </source>
</evidence>
<comment type="cofactor">
    <cofactor evidence="1 6">
        <name>FAD</name>
        <dbReference type="ChEBI" id="CHEBI:57692"/>
    </cofactor>
</comment>
<evidence type="ECO:0000256" key="4">
    <source>
        <dbReference type="ARBA" id="ARBA00022827"/>
    </source>
</evidence>
<dbReference type="InterPro" id="IPR009100">
    <property type="entry name" value="AcylCoA_DH/oxidase_NM_dom_sf"/>
</dbReference>
<dbReference type="RefSeq" id="WP_077548475.1">
    <property type="nucleotide sequence ID" value="NZ_CANLQM010000005.1"/>
</dbReference>
<keyword evidence="4 6" id="KW-0274">FAD</keyword>
<accession>A0A7W9YXV1</accession>
<dbReference type="FunFam" id="1.20.140.10:FF:000001">
    <property type="entry name" value="Acyl-CoA dehydrogenase"/>
    <property type="match status" value="1"/>
</dbReference>
<dbReference type="PANTHER" id="PTHR43884:SF22">
    <property type="entry name" value="BLR3437 PROTEIN"/>
    <property type="match status" value="1"/>
</dbReference>
<dbReference type="GO" id="GO:0070991">
    <property type="term" value="F:medium-chain fatty acyl-CoA dehydrogenase activity"/>
    <property type="evidence" value="ECO:0007669"/>
    <property type="project" value="UniProtKB-EC"/>
</dbReference>
<dbReference type="InterPro" id="IPR006089">
    <property type="entry name" value="Acyl-CoA_DH_CS"/>
</dbReference>
<gene>
    <name evidence="10" type="ORF">HNQ75_002381</name>
</gene>
<evidence type="ECO:0000313" key="11">
    <source>
        <dbReference type="Proteomes" id="UP000535501"/>
    </source>
</evidence>
<dbReference type="InterPro" id="IPR013786">
    <property type="entry name" value="AcylCoA_DH/ox_N"/>
</dbReference>
<organism evidence="10 11">
    <name type="scientific">Pseudorhizobium flavum</name>
    <dbReference type="NCBI Taxonomy" id="1335061"/>
    <lineage>
        <taxon>Bacteria</taxon>
        <taxon>Pseudomonadati</taxon>
        <taxon>Pseudomonadota</taxon>
        <taxon>Alphaproteobacteria</taxon>
        <taxon>Hyphomicrobiales</taxon>
        <taxon>Rhizobiaceae</taxon>
        <taxon>Rhizobium/Agrobacterium group</taxon>
        <taxon>Pseudorhizobium</taxon>
    </lineage>
</organism>
<proteinExistence type="inferred from homology"/>
<keyword evidence="11" id="KW-1185">Reference proteome</keyword>
<sequence>MVAPSRLAGPTREHLDWPFFDDSHRALAARLHAYTASGALSAIDHADTDRACRNLVRSLGAAGLLDAATGAGGKRPIDSREACLTRETLAWHDGLADFAFAMQGLGTGAIALSGTEELRRAVLPKAQSGEWIAAFALSEKDAGTDVAAMACAARRDGDNFVLDGEKTWISNGGIADVYTVFARTGEAPGTRGISAFVVYADDPGFSIAERIDVIAPHPLATIRFENCRIPAGRLLGSPGEGFKIAMRTLDIFRASVAAAAIGFARRALDEALAHATARPMFGNRLSDLQLTQAAFGDMAAQIDAAALLTYRAAWRRDVQGLPTTKEAAMAKMVATETAQQVIDRAVQMFGGRGVKSGEIVESLYREIRALRIYEGATEVQKLIIARELLKSAPPEKTHA</sequence>